<dbReference type="Gene3D" id="3.40.630.40">
    <property type="entry name" value="Zn-dependent exopeptidases"/>
    <property type="match status" value="1"/>
</dbReference>
<dbReference type="InterPro" id="IPR007709">
    <property type="entry name" value="N-FG_amidohydro"/>
</dbReference>
<sequence>MKGANDALVHEPAVAVERPDAASPIVLLCDHASNRLPARHRALGLRESDFLEHIAWDRGALAVSRRLSALLDAPLVYGLVSRLALDVNRDPSDADSIVEVADGRIVPGNRDLSPAERGRRAAEIYAPYHAAVDDLLTKRKRAGLRSALVAVHTYTPNLGGVDRPWHCGVIFASDSRLGAPLAGALAAEDGLIVGVNQPYAPSDRVYHTLSRHGDDKGNPSVMIEVRNDLVSTEAGQADWAMRLAPLLQRIAQTVLGAGDRAAPTDDTTA</sequence>
<gene>
    <name evidence="1" type="ORF">DFR50_11753</name>
</gene>
<reference evidence="1 2" key="1">
    <citation type="submission" date="2018-06" db="EMBL/GenBank/DDBJ databases">
        <title>Genomic Encyclopedia of Type Strains, Phase IV (KMG-IV): sequencing the most valuable type-strain genomes for metagenomic binning, comparative biology and taxonomic classification.</title>
        <authorList>
            <person name="Goeker M."/>
        </authorList>
    </citation>
    <scope>NUCLEOTIDE SEQUENCE [LARGE SCALE GENOMIC DNA]</scope>
    <source>
        <strain evidence="1 2">DSM 24875</strain>
    </source>
</reference>
<name>A0A366F963_9HYPH</name>
<dbReference type="SUPFAM" id="SSF53187">
    <property type="entry name" value="Zn-dependent exopeptidases"/>
    <property type="match status" value="1"/>
</dbReference>
<dbReference type="RefSeq" id="WP_113890270.1">
    <property type="nucleotide sequence ID" value="NZ_QNRK01000017.1"/>
</dbReference>
<dbReference type="Proteomes" id="UP000253529">
    <property type="component" value="Unassembled WGS sequence"/>
</dbReference>
<evidence type="ECO:0000313" key="2">
    <source>
        <dbReference type="Proteomes" id="UP000253529"/>
    </source>
</evidence>
<accession>A0A366F963</accession>
<dbReference type="EMBL" id="QNRK01000017">
    <property type="protein sequence ID" value="RBP11167.1"/>
    <property type="molecule type" value="Genomic_DNA"/>
</dbReference>
<dbReference type="PIRSF" id="PIRSF029730">
    <property type="entry name" value="UCP029730"/>
    <property type="match status" value="1"/>
</dbReference>
<dbReference type="Pfam" id="PF05013">
    <property type="entry name" value="FGase"/>
    <property type="match status" value="1"/>
</dbReference>
<dbReference type="InterPro" id="IPR011227">
    <property type="entry name" value="UCP029730"/>
</dbReference>
<dbReference type="GO" id="GO:0016787">
    <property type="term" value="F:hydrolase activity"/>
    <property type="evidence" value="ECO:0007669"/>
    <property type="project" value="UniProtKB-KW"/>
</dbReference>
<dbReference type="AlphaFoldDB" id="A0A366F963"/>
<proteinExistence type="predicted"/>
<dbReference type="OrthoDB" id="9815326at2"/>
<evidence type="ECO:0000313" key="1">
    <source>
        <dbReference type="EMBL" id="RBP11167.1"/>
    </source>
</evidence>
<keyword evidence="1" id="KW-0378">Hydrolase</keyword>
<protein>
    <submittedName>
        <fullName evidence="1">Putative N-formylglutamate amidohydrolase</fullName>
    </submittedName>
</protein>
<comment type="caution">
    <text evidence="1">The sequence shown here is derived from an EMBL/GenBank/DDBJ whole genome shotgun (WGS) entry which is preliminary data.</text>
</comment>
<organism evidence="1 2">
    <name type="scientific">Roseiarcus fermentans</name>
    <dbReference type="NCBI Taxonomy" id="1473586"/>
    <lineage>
        <taxon>Bacteria</taxon>
        <taxon>Pseudomonadati</taxon>
        <taxon>Pseudomonadota</taxon>
        <taxon>Alphaproteobacteria</taxon>
        <taxon>Hyphomicrobiales</taxon>
        <taxon>Roseiarcaceae</taxon>
        <taxon>Roseiarcus</taxon>
    </lineage>
</organism>
<keyword evidence="2" id="KW-1185">Reference proteome</keyword>